<dbReference type="SUPFAM" id="SSF55811">
    <property type="entry name" value="Nudix"/>
    <property type="match status" value="1"/>
</dbReference>
<dbReference type="InterPro" id="IPR020084">
    <property type="entry name" value="NUDIX_hydrolase_CS"/>
</dbReference>
<keyword evidence="6" id="KW-1185">Reference proteome</keyword>
<accession>A0A841I0Y4</accession>
<evidence type="ECO:0000313" key="5">
    <source>
        <dbReference type="EMBL" id="MBB6098069.1"/>
    </source>
</evidence>
<comment type="similarity">
    <text evidence="3">Belongs to the Nudix hydrolase family.</text>
</comment>
<keyword evidence="2 3" id="KW-0378">Hydrolase</keyword>
<gene>
    <name evidence="5" type="ORF">HNR42_001492</name>
</gene>
<dbReference type="PRINTS" id="PR00502">
    <property type="entry name" value="NUDIXFAMILY"/>
</dbReference>
<name>A0A841I0Y4_9DEIO</name>
<dbReference type="Proteomes" id="UP000569951">
    <property type="component" value="Unassembled WGS sequence"/>
</dbReference>
<dbReference type="SUPFAM" id="SSF109854">
    <property type="entry name" value="DinB/YfiT-like putative metalloenzymes"/>
    <property type="match status" value="1"/>
</dbReference>
<evidence type="ECO:0000313" key="6">
    <source>
        <dbReference type="Proteomes" id="UP000569951"/>
    </source>
</evidence>
<organism evidence="5 6">
    <name type="scientific">Deinobacterium chartae</name>
    <dbReference type="NCBI Taxonomy" id="521158"/>
    <lineage>
        <taxon>Bacteria</taxon>
        <taxon>Thermotogati</taxon>
        <taxon>Deinococcota</taxon>
        <taxon>Deinococci</taxon>
        <taxon>Deinococcales</taxon>
        <taxon>Deinococcaceae</taxon>
        <taxon>Deinobacterium</taxon>
    </lineage>
</organism>
<sequence length="269" mass="29881">MTAAAQTTLTRDFTVAVFVIWGGRLLLHPHPKIGKLLPPGGHVEPGELPDEAAVRETLEETGLRVRLLGRRGPADDGVLPLVRPHGVQLEDIRPDHQHIDLIYFAEPEPGQDIRPLEPFAWYAADQLGAAPDEIRQWAAIALASGLEDDPLRRVLWESNFDPWESLHSALMVSGERADQLLAHVAQTKRTYWTLIARACGCEAPPAPGTELRDDLRALMHYELRAVGALSDVDRARRLNYSGRDLSVAELVRLSARHSVWHAGQVRATR</sequence>
<evidence type="ECO:0000256" key="1">
    <source>
        <dbReference type="ARBA" id="ARBA00001946"/>
    </source>
</evidence>
<proteinExistence type="inferred from homology"/>
<dbReference type="Pfam" id="PF00293">
    <property type="entry name" value="NUDIX"/>
    <property type="match status" value="1"/>
</dbReference>
<dbReference type="InterPro" id="IPR020476">
    <property type="entry name" value="Nudix_hydrolase"/>
</dbReference>
<dbReference type="EMBL" id="JACHHG010000004">
    <property type="protein sequence ID" value="MBB6098069.1"/>
    <property type="molecule type" value="Genomic_DNA"/>
</dbReference>
<dbReference type="PROSITE" id="PS51462">
    <property type="entry name" value="NUDIX"/>
    <property type="match status" value="1"/>
</dbReference>
<dbReference type="RefSeq" id="WP_246351170.1">
    <property type="nucleotide sequence ID" value="NZ_JACHHG010000004.1"/>
</dbReference>
<dbReference type="PANTHER" id="PTHR43046:SF14">
    <property type="entry name" value="MUTT_NUDIX FAMILY PROTEIN"/>
    <property type="match status" value="1"/>
</dbReference>
<feature type="domain" description="Nudix hydrolase" evidence="4">
    <location>
        <begin position="10"/>
        <end position="166"/>
    </location>
</feature>
<dbReference type="PANTHER" id="PTHR43046">
    <property type="entry name" value="GDP-MANNOSE MANNOSYL HYDROLASE"/>
    <property type="match status" value="1"/>
</dbReference>
<reference evidence="5 6" key="1">
    <citation type="submission" date="2020-08" db="EMBL/GenBank/DDBJ databases">
        <title>Genomic Encyclopedia of Type Strains, Phase IV (KMG-IV): sequencing the most valuable type-strain genomes for metagenomic binning, comparative biology and taxonomic classification.</title>
        <authorList>
            <person name="Goeker M."/>
        </authorList>
    </citation>
    <scope>NUCLEOTIDE SEQUENCE [LARGE SCALE GENOMIC DNA]</scope>
    <source>
        <strain evidence="5 6">DSM 21458</strain>
    </source>
</reference>
<dbReference type="InterPro" id="IPR000086">
    <property type="entry name" value="NUDIX_hydrolase_dom"/>
</dbReference>
<dbReference type="AlphaFoldDB" id="A0A841I0Y4"/>
<dbReference type="InterPro" id="IPR034660">
    <property type="entry name" value="DinB/YfiT-like"/>
</dbReference>
<protein>
    <submittedName>
        <fullName evidence="5">8-oxo-dGTP pyrophosphatase MutT (NUDIX family)</fullName>
    </submittedName>
</protein>
<dbReference type="PROSITE" id="PS00893">
    <property type="entry name" value="NUDIX_BOX"/>
    <property type="match status" value="1"/>
</dbReference>
<evidence type="ECO:0000256" key="2">
    <source>
        <dbReference type="ARBA" id="ARBA00022801"/>
    </source>
</evidence>
<dbReference type="GO" id="GO:0016787">
    <property type="term" value="F:hydrolase activity"/>
    <property type="evidence" value="ECO:0007669"/>
    <property type="project" value="UniProtKB-KW"/>
</dbReference>
<dbReference type="Gene3D" id="3.90.79.10">
    <property type="entry name" value="Nucleoside Triphosphate Pyrophosphohydrolase"/>
    <property type="match status" value="1"/>
</dbReference>
<comment type="cofactor">
    <cofactor evidence="1">
        <name>Mg(2+)</name>
        <dbReference type="ChEBI" id="CHEBI:18420"/>
    </cofactor>
</comment>
<dbReference type="InterPro" id="IPR015797">
    <property type="entry name" value="NUDIX_hydrolase-like_dom_sf"/>
</dbReference>
<comment type="caution">
    <text evidence="5">The sequence shown here is derived from an EMBL/GenBank/DDBJ whole genome shotgun (WGS) entry which is preliminary data.</text>
</comment>
<evidence type="ECO:0000256" key="3">
    <source>
        <dbReference type="RuleBase" id="RU003476"/>
    </source>
</evidence>
<evidence type="ECO:0000259" key="4">
    <source>
        <dbReference type="PROSITE" id="PS51462"/>
    </source>
</evidence>